<reference evidence="2 3" key="1">
    <citation type="submission" date="2021-11" db="EMBL/GenBank/DDBJ databases">
        <title>Seasonal and diel survey of microbial diversity of the Tyrrhenian coast.</title>
        <authorList>
            <person name="Gattoni G."/>
            <person name="Corral P."/>
        </authorList>
    </citation>
    <scope>NUCLEOTIDE SEQUENCE [LARGE SCALE GENOMIC DNA]</scope>
    <source>
        <strain evidence="2 3">Mr9</strain>
    </source>
</reference>
<dbReference type="Proteomes" id="UP001197770">
    <property type="component" value="Unassembled WGS sequence"/>
</dbReference>
<accession>A0ABS8GW29</accession>
<protein>
    <submittedName>
        <fullName evidence="2">Uncharacterized protein</fullName>
    </submittedName>
</protein>
<evidence type="ECO:0000313" key="3">
    <source>
        <dbReference type="Proteomes" id="UP001197770"/>
    </source>
</evidence>
<dbReference type="EMBL" id="JAJGMW010000014">
    <property type="protein sequence ID" value="MCC4213316.1"/>
    <property type="molecule type" value="Genomic_DNA"/>
</dbReference>
<organism evidence="2 3">
    <name type="scientific">Leeuwenhoekiella parthenopeia</name>
    <dbReference type="NCBI Taxonomy" id="2890320"/>
    <lineage>
        <taxon>Bacteria</taxon>
        <taxon>Pseudomonadati</taxon>
        <taxon>Bacteroidota</taxon>
        <taxon>Flavobacteriia</taxon>
        <taxon>Flavobacteriales</taxon>
        <taxon>Flavobacteriaceae</taxon>
        <taxon>Leeuwenhoekiella</taxon>
    </lineage>
</organism>
<dbReference type="RefSeq" id="WP_228230380.1">
    <property type="nucleotide sequence ID" value="NZ_JAJGMW010000014.1"/>
</dbReference>
<gene>
    <name evidence="2" type="ORF">LLW17_11340</name>
</gene>
<proteinExistence type="predicted"/>
<sequence>MKLRLHLLGFFALMASSLTAQKLESKGFKDYFPIAERPFLAGGSGNNAYERILLEAKPVVYYSIYNDIRSALNRDTITNGDAVYLSIQPHLRIYDENSKPVKTPSYKFFIGWQSIIKTENDNFLTAAIESGHYSNGQSKSAFSTQFADNSPESSALYDDITDDTDLSALLNRESGNFSTNLTRLSLNYRINTFDARNYMQKSSSFTLTYQLYHNRFLGAFNFGGYNPEDIAIYGRHQVEAGYEYTAHFNQWRYSVTQRLYWHPDVHPSADPFRSETSVSLYPWDSDFGLMARFAFGYDDYNYRFVDSYPRFSVGLTWDWFTPFVIKPTKLQVEEK</sequence>
<name>A0ABS8GW29_9FLAO</name>
<comment type="caution">
    <text evidence="2">The sequence shown here is derived from an EMBL/GenBank/DDBJ whole genome shotgun (WGS) entry which is preliminary data.</text>
</comment>
<evidence type="ECO:0000256" key="1">
    <source>
        <dbReference type="SAM" id="SignalP"/>
    </source>
</evidence>
<evidence type="ECO:0000313" key="2">
    <source>
        <dbReference type="EMBL" id="MCC4213316.1"/>
    </source>
</evidence>
<keyword evidence="3" id="KW-1185">Reference proteome</keyword>
<feature type="chain" id="PRO_5045719144" evidence="1">
    <location>
        <begin position="21"/>
        <end position="335"/>
    </location>
</feature>
<feature type="signal peptide" evidence="1">
    <location>
        <begin position="1"/>
        <end position="20"/>
    </location>
</feature>
<keyword evidence="1" id="KW-0732">Signal</keyword>